<dbReference type="EMBL" id="BK015531">
    <property type="protein sequence ID" value="DAE11375.1"/>
    <property type="molecule type" value="Genomic_DNA"/>
</dbReference>
<accession>A0A8S5PWH7</accession>
<sequence>MGRMEKLDEILKSLAEADEKLERLLEQAAELAALQKEVELLKRQNDVLLADNAALSGALAAKRQKQDEQFENMMRYNGRPQG</sequence>
<keyword evidence="1" id="KW-0175">Coiled coil</keyword>
<protein>
    <submittedName>
        <fullName evidence="2">Uncharacterized protein</fullName>
    </submittedName>
</protein>
<feature type="coiled-coil region" evidence="1">
    <location>
        <begin position="4"/>
        <end position="51"/>
    </location>
</feature>
<proteinExistence type="predicted"/>
<organism evidence="2">
    <name type="scientific">Myoviridae sp. ctWiL39</name>
    <dbReference type="NCBI Taxonomy" id="2825120"/>
    <lineage>
        <taxon>Viruses</taxon>
        <taxon>Duplodnaviria</taxon>
        <taxon>Heunggongvirae</taxon>
        <taxon>Uroviricota</taxon>
        <taxon>Caudoviricetes</taxon>
    </lineage>
</organism>
<evidence type="ECO:0000313" key="2">
    <source>
        <dbReference type="EMBL" id="DAE11375.1"/>
    </source>
</evidence>
<reference evidence="2" key="1">
    <citation type="journal article" date="2021" name="Proc. Natl. Acad. Sci. U.S.A.">
        <title>A Catalog of Tens of Thousands of Viruses from Human Metagenomes Reveals Hidden Associations with Chronic Diseases.</title>
        <authorList>
            <person name="Tisza M.J."/>
            <person name="Buck C.B."/>
        </authorList>
    </citation>
    <scope>NUCLEOTIDE SEQUENCE</scope>
    <source>
        <strain evidence="2">CtWiL39</strain>
    </source>
</reference>
<name>A0A8S5PWH7_9CAUD</name>
<evidence type="ECO:0000256" key="1">
    <source>
        <dbReference type="SAM" id="Coils"/>
    </source>
</evidence>